<dbReference type="PANTHER" id="PTHR37487:SF3">
    <property type="entry name" value="CLEAVAGE_POLYADENYLATION SPECIFICITY FACTOR A SUBUNIT N-TERMINAL DOMAIN-CONTAINING PROTEIN"/>
    <property type="match status" value="1"/>
</dbReference>
<dbReference type="EMBL" id="JANAWD010000433">
    <property type="protein sequence ID" value="KAJ3479531.1"/>
    <property type="molecule type" value="Genomic_DNA"/>
</dbReference>
<dbReference type="PANTHER" id="PTHR37487">
    <property type="entry name" value="CHROMOSOME 1, WHOLE GENOME SHOTGUN SEQUENCE"/>
    <property type="match status" value="1"/>
</dbReference>
<dbReference type="Proteomes" id="UP001212997">
    <property type="component" value="Unassembled WGS sequence"/>
</dbReference>
<sequence length="199" mass="20089">MFSTLVSVALFFTLATRSVYAAFTIDTPTLVQCEKVKVTWSKTEGPYDLVVAPTSDPCEKVLVDLGGNHQSTSLTWLVNIPAGTQAMFSLLDANGDEAWSGAMTVKASNDSSCLTASPSGSAAVSVSGKASSVAGGSTLVVPPSSQSASSPQSSNSAAVPVGAANAGLNPTGNGAPSLRQLSVPIMALSTFAAIFLSVL</sequence>
<accession>A0AAD5YAN9</accession>
<keyword evidence="1" id="KW-0732">Signal</keyword>
<protein>
    <submittedName>
        <fullName evidence="2">Uncharacterized protein</fullName>
    </submittedName>
</protein>
<name>A0AAD5YAN9_9APHY</name>
<dbReference type="AlphaFoldDB" id="A0AAD5YAN9"/>
<organism evidence="2 3">
    <name type="scientific">Meripilus lineatus</name>
    <dbReference type="NCBI Taxonomy" id="2056292"/>
    <lineage>
        <taxon>Eukaryota</taxon>
        <taxon>Fungi</taxon>
        <taxon>Dikarya</taxon>
        <taxon>Basidiomycota</taxon>
        <taxon>Agaricomycotina</taxon>
        <taxon>Agaricomycetes</taxon>
        <taxon>Polyporales</taxon>
        <taxon>Meripilaceae</taxon>
        <taxon>Meripilus</taxon>
    </lineage>
</organism>
<feature type="signal peptide" evidence="1">
    <location>
        <begin position="1"/>
        <end position="21"/>
    </location>
</feature>
<comment type="caution">
    <text evidence="2">The sequence shown here is derived from an EMBL/GenBank/DDBJ whole genome shotgun (WGS) entry which is preliminary data.</text>
</comment>
<feature type="chain" id="PRO_5042080906" evidence="1">
    <location>
        <begin position="22"/>
        <end position="199"/>
    </location>
</feature>
<proteinExistence type="predicted"/>
<evidence type="ECO:0000313" key="3">
    <source>
        <dbReference type="Proteomes" id="UP001212997"/>
    </source>
</evidence>
<keyword evidence="3" id="KW-1185">Reference proteome</keyword>
<gene>
    <name evidence="2" type="ORF">NLI96_g9001</name>
</gene>
<evidence type="ECO:0000313" key="2">
    <source>
        <dbReference type="EMBL" id="KAJ3479531.1"/>
    </source>
</evidence>
<reference evidence="2" key="1">
    <citation type="submission" date="2022-07" db="EMBL/GenBank/DDBJ databases">
        <title>Genome Sequence of Physisporinus lineatus.</title>
        <authorList>
            <person name="Buettner E."/>
        </authorList>
    </citation>
    <scope>NUCLEOTIDE SEQUENCE</scope>
    <source>
        <strain evidence="2">VT162</strain>
    </source>
</reference>
<evidence type="ECO:0000256" key="1">
    <source>
        <dbReference type="SAM" id="SignalP"/>
    </source>
</evidence>